<proteinExistence type="predicted"/>
<protein>
    <submittedName>
        <fullName evidence="1">Uncharacterized protein</fullName>
    </submittedName>
</protein>
<keyword evidence="2" id="KW-1185">Reference proteome</keyword>
<comment type="caution">
    <text evidence="1">The sequence shown here is derived from an EMBL/GenBank/DDBJ whole genome shotgun (WGS) entry which is preliminary data.</text>
</comment>
<reference evidence="1 2" key="1">
    <citation type="submission" date="2021-06" db="EMBL/GenBank/DDBJ databases">
        <title>Caerostris extrusa draft genome.</title>
        <authorList>
            <person name="Kono N."/>
            <person name="Arakawa K."/>
        </authorList>
    </citation>
    <scope>NUCLEOTIDE SEQUENCE [LARGE SCALE GENOMIC DNA]</scope>
</reference>
<sequence>MALPETSYTTHTVFYYYLVRIPMGLHFYIDRYWTAILNVSNKDKETLGLLLSCQVYLRGLLVWKREIQIASLAIHFKTGVVFSDDHPSKYCE</sequence>
<dbReference type="AlphaFoldDB" id="A0AAV4T6W4"/>
<gene>
    <name evidence="1" type="ORF">CEXT_480741</name>
</gene>
<accession>A0AAV4T6W4</accession>
<organism evidence="1 2">
    <name type="scientific">Caerostris extrusa</name>
    <name type="common">Bark spider</name>
    <name type="synonym">Caerostris bankana</name>
    <dbReference type="NCBI Taxonomy" id="172846"/>
    <lineage>
        <taxon>Eukaryota</taxon>
        <taxon>Metazoa</taxon>
        <taxon>Ecdysozoa</taxon>
        <taxon>Arthropoda</taxon>
        <taxon>Chelicerata</taxon>
        <taxon>Arachnida</taxon>
        <taxon>Araneae</taxon>
        <taxon>Araneomorphae</taxon>
        <taxon>Entelegynae</taxon>
        <taxon>Araneoidea</taxon>
        <taxon>Araneidae</taxon>
        <taxon>Caerostris</taxon>
    </lineage>
</organism>
<evidence type="ECO:0000313" key="1">
    <source>
        <dbReference type="EMBL" id="GIY40422.1"/>
    </source>
</evidence>
<dbReference type="EMBL" id="BPLR01010608">
    <property type="protein sequence ID" value="GIY40422.1"/>
    <property type="molecule type" value="Genomic_DNA"/>
</dbReference>
<dbReference type="Proteomes" id="UP001054945">
    <property type="component" value="Unassembled WGS sequence"/>
</dbReference>
<evidence type="ECO:0000313" key="2">
    <source>
        <dbReference type="Proteomes" id="UP001054945"/>
    </source>
</evidence>
<name>A0AAV4T6W4_CAEEX</name>